<dbReference type="SUPFAM" id="SSF47473">
    <property type="entry name" value="EF-hand"/>
    <property type="match status" value="1"/>
</dbReference>
<dbReference type="PROSITE" id="PS00018">
    <property type="entry name" value="EF_HAND_1"/>
    <property type="match status" value="1"/>
</dbReference>
<dbReference type="GO" id="GO:0006913">
    <property type="term" value="P:nucleocytoplasmic transport"/>
    <property type="evidence" value="ECO:0007669"/>
    <property type="project" value="TreeGrafter"/>
</dbReference>
<dbReference type="AlphaFoldDB" id="A0A0S4IZ77"/>
<evidence type="ECO:0000313" key="7">
    <source>
        <dbReference type="Proteomes" id="UP000051952"/>
    </source>
</evidence>
<dbReference type="PROSITE" id="PS50222">
    <property type="entry name" value="EF_HAND_2"/>
    <property type="match status" value="1"/>
</dbReference>
<name>A0A0S4IZ77_BODSA</name>
<dbReference type="PANTHER" id="PTHR24113">
    <property type="entry name" value="RAN GTPASE-ACTIVATING PROTEIN 1"/>
    <property type="match status" value="1"/>
</dbReference>
<dbReference type="GO" id="GO:0048471">
    <property type="term" value="C:perinuclear region of cytoplasm"/>
    <property type="evidence" value="ECO:0007669"/>
    <property type="project" value="TreeGrafter"/>
</dbReference>
<dbReference type="SMART" id="SM00368">
    <property type="entry name" value="LRR_RI"/>
    <property type="match status" value="10"/>
</dbReference>
<evidence type="ECO:0000256" key="3">
    <source>
        <dbReference type="ARBA" id="ARBA00022737"/>
    </source>
</evidence>
<dbReference type="GO" id="GO:0005509">
    <property type="term" value="F:calcium ion binding"/>
    <property type="evidence" value="ECO:0007669"/>
    <property type="project" value="InterPro"/>
</dbReference>
<accession>A0A0S4IZ77</accession>
<evidence type="ECO:0000256" key="2">
    <source>
        <dbReference type="ARBA" id="ARBA00022614"/>
    </source>
</evidence>
<keyword evidence="7" id="KW-1185">Reference proteome</keyword>
<dbReference type="CDD" id="cd00051">
    <property type="entry name" value="EFh"/>
    <property type="match status" value="1"/>
</dbReference>
<dbReference type="Gene3D" id="3.80.10.10">
    <property type="entry name" value="Ribonuclease Inhibitor"/>
    <property type="match status" value="2"/>
</dbReference>
<dbReference type="PANTHER" id="PTHR24113:SF12">
    <property type="entry name" value="RAN GTPASE-ACTIVATING PROTEIN 1"/>
    <property type="match status" value="1"/>
</dbReference>
<dbReference type="InterPro" id="IPR027038">
    <property type="entry name" value="RanGap"/>
</dbReference>
<dbReference type="VEuPathDB" id="TriTrypDB:BSAL_66650"/>
<dbReference type="InterPro" id="IPR032675">
    <property type="entry name" value="LRR_dom_sf"/>
</dbReference>
<evidence type="ECO:0000313" key="6">
    <source>
        <dbReference type="EMBL" id="CUF87380.1"/>
    </source>
</evidence>
<dbReference type="GO" id="GO:0005829">
    <property type="term" value="C:cytosol"/>
    <property type="evidence" value="ECO:0007669"/>
    <property type="project" value="TreeGrafter"/>
</dbReference>
<proteinExistence type="predicted"/>
<sequence length="736" mass="78821">MAAIERYGVANDMVTVLHPASVGIPCLESDVCDLATELAYNHHITTANFSNIKIGVEGAIALGKAIGPGSRSVVQFLKLSGCSMTSEAIEGLVKYACGNRRLEILDVSNNSVRDEGALHLAKFVEATQSIRILEAADCKIGPHGASALAGCISTHRRLNTLNLANNKLREAGTTALMKGLAENSSISVLDLSGNSINCEGGVAIAETLRKNKSIESLNLRNNFISESIPQVALALSQRGVPARVVDLSRNRVTSAICRSMSQVLEGQSFNIACLAVEGNPIGDDGLVALFHALRGTNVQFLDLSDTTLTAASGVVLADLIRACPIINSLQLDNNALGDSAMVEISKAFRESHSMAALNVENTAFGHEGCMALARAFEAQKHLRSVNVAVNHKLEPADVLALLAALSSLRTVERIDLSDLRIPDSEDILRSLIAVFAMNEYLEQILLHHNPIASGFPDSGVMHRTFALQLADGASLKSFLSVAGGGDTQMTILNQTNSMNASTATSKHSGSTAAVNRSGAVNTTVGGGNNATKNGHVSTASLFRPAWGTVVPMEHKTSVVNTHRDELDDTAEDGRVPPLVPHPLSLHHPLYPGYARGRFTSAQSIGTMSNTVPYTVENARGHPMPLNLSADMSAQLKYPLTRPLKASPYNLATLELNVGGLLITEDQLKRKFKELDIDGNGFLDRAEFRAAYLSYQSYGVAVTERELDAWMRQLDVGHGAKLYFDEFSVLMLKLAQR</sequence>
<dbReference type="GO" id="GO:0005634">
    <property type="term" value="C:nucleus"/>
    <property type="evidence" value="ECO:0007669"/>
    <property type="project" value="TreeGrafter"/>
</dbReference>
<dbReference type="Proteomes" id="UP000051952">
    <property type="component" value="Unassembled WGS sequence"/>
</dbReference>
<dbReference type="InterPro" id="IPR001611">
    <property type="entry name" value="Leu-rich_rpt"/>
</dbReference>
<dbReference type="GO" id="GO:0005096">
    <property type="term" value="F:GTPase activator activity"/>
    <property type="evidence" value="ECO:0007669"/>
    <property type="project" value="UniProtKB-KW"/>
</dbReference>
<dbReference type="Pfam" id="PF13516">
    <property type="entry name" value="LRR_6"/>
    <property type="match status" value="3"/>
</dbReference>
<evidence type="ECO:0000259" key="5">
    <source>
        <dbReference type="PROSITE" id="PS50222"/>
    </source>
</evidence>
<dbReference type="GO" id="GO:0031267">
    <property type="term" value="F:small GTPase binding"/>
    <property type="evidence" value="ECO:0007669"/>
    <property type="project" value="TreeGrafter"/>
</dbReference>
<dbReference type="InterPro" id="IPR011992">
    <property type="entry name" value="EF-hand-dom_pair"/>
</dbReference>
<protein>
    <recommendedName>
        <fullName evidence="5">EF-hand domain-containing protein</fullName>
    </recommendedName>
</protein>
<dbReference type="OrthoDB" id="245638at2759"/>
<reference evidence="7" key="1">
    <citation type="submission" date="2015-09" db="EMBL/GenBank/DDBJ databases">
        <authorList>
            <consortium name="Pathogen Informatics"/>
        </authorList>
    </citation>
    <scope>NUCLEOTIDE SEQUENCE [LARGE SCALE GENOMIC DNA]</scope>
    <source>
        <strain evidence="7">Lake Konstanz</strain>
    </source>
</reference>
<dbReference type="InterPro" id="IPR018247">
    <property type="entry name" value="EF_Hand_1_Ca_BS"/>
</dbReference>
<evidence type="ECO:0000256" key="4">
    <source>
        <dbReference type="ARBA" id="ARBA00022837"/>
    </source>
</evidence>
<dbReference type="SUPFAM" id="SSF52047">
    <property type="entry name" value="RNI-like"/>
    <property type="match status" value="2"/>
</dbReference>
<evidence type="ECO:0000256" key="1">
    <source>
        <dbReference type="ARBA" id="ARBA00022468"/>
    </source>
</evidence>
<keyword evidence="4" id="KW-0106">Calcium</keyword>
<dbReference type="InterPro" id="IPR002048">
    <property type="entry name" value="EF_hand_dom"/>
</dbReference>
<dbReference type="Gene3D" id="1.10.238.10">
    <property type="entry name" value="EF-hand"/>
    <property type="match status" value="1"/>
</dbReference>
<feature type="domain" description="EF-hand" evidence="5">
    <location>
        <begin position="662"/>
        <end position="697"/>
    </location>
</feature>
<dbReference type="EMBL" id="CYKH01000428">
    <property type="protein sequence ID" value="CUF87380.1"/>
    <property type="molecule type" value="Genomic_DNA"/>
</dbReference>
<keyword evidence="2" id="KW-0433">Leucine-rich repeat</keyword>
<dbReference type="Pfam" id="PF13499">
    <property type="entry name" value="EF-hand_7"/>
    <property type="match status" value="1"/>
</dbReference>
<keyword evidence="3" id="KW-0677">Repeat</keyword>
<keyword evidence="1" id="KW-0343">GTPase activation</keyword>
<organism evidence="6 7">
    <name type="scientific">Bodo saltans</name>
    <name type="common">Flagellated protozoan</name>
    <dbReference type="NCBI Taxonomy" id="75058"/>
    <lineage>
        <taxon>Eukaryota</taxon>
        <taxon>Discoba</taxon>
        <taxon>Euglenozoa</taxon>
        <taxon>Kinetoplastea</taxon>
        <taxon>Metakinetoplastina</taxon>
        <taxon>Eubodonida</taxon>
        <taxon>Bodonidae</taxon>
        <taxon>Bodo</taxon>
    </lineage>
</organism>
<gene>
    <name evidence="6" type="ORF">BSAL_66650</name>
</gene>
<dbReference type="SMART" id="SM00054">
    <property type="entry name" value="EFh"/>
    <property type="match status" value="2"/>
</dbReference>